<gene>
    <name evidence="1" type="ORF">CRE_31606</name>
</gene>
<evidence type="ECO:0000313" key="2">
    <source>
        <dbReference type="Proteomes" id="UP000008281"/>
    </source>
</evidence>
<organism evidence="2">
    <name type="scientific">Caenorhabditis remanei</name>
    <name type="common">Caenorhabditis vulgaris</name>
    <dbReference type="NCBI Taxonomy" id="31234"/>
    <lineage>
        <taxon>Eukaryota</taxon>
        <taxon>Metazoa</taxon>
        <taxon>Ecdysozoa</taxon>
        <taxon>Nematoda</taxon>
        <taxon>Chromadorea</taxon>
        <taxon>Rhabditida</taxon>
        <taxon>Rhabditina</taxon>
        <taxon>Rhabditomorpha</taxon>
        <taxon>Rhabditoidea</taxon>
        <taxon>Rhabditidae</taxon>
        <taxon>Peloderinae</taxon>
        <taxon>Caenorhabditis</taxon>
    </lineage>
</organism>
<sequence length="56" mass="6906">MISKRTRTVAKLMRFYSKYSIDLYIHETLEIWFYGTKEMVLCTYVMTSDKKNEWKK</sequence>
<evidence type="ECO:0000313" key="1">
    <source>
        <dbReference type="EMBL" id="EFO87430.1"/>
    </source>
</evidence>
<name>E3NRC2_CAERE</name>
<proteinExistence type="predicted"/>
<dbReference type="EMBL" id="DS269693">
    <property type="protein sequence ID" value="EFO87430.1"/>
    <property type="molecule type" value="Genomic_DNA"/>
</dbReference>
<dbReference type="InParanoid" id="E3NRC2"/>
<accession>E3NRC2</accession>
<reference evidence="1" key="1">
    <citation type="submission" date="2007-07" db="EMBL/GenBank/DDBJ databases">
        <title>PCAP assembly of the Caenorhabditis remanei genome.</title>
        <authorList>
            <consortium name="The Caenorhabditis remanei Sequencing Consortium"/>
            <person name="Wilson R.K."/>
        </authorList>
    </citation>
    <scope>NUCLEOTIDE SEQUENCE [LARGE SCALE GENOMIC DNA]</scope>
    <source>
        <strain evidence="1">PB4641</strain>
    </source>
</reference>
<dbReference type="Proteomes" id="UP000008281">
    <property type="component" value="Unassembled WGS sequence"/>
</dbReference>
<dbReference type="HOGENOM" id="CLU_3016198_0_0_1"/>
<dbReference type="AlphaFoldDB" id="E3NRC2"/>
<keyword evidence="2" id="KW-1185">Reference proteome</keyword>
<dbReference type="OrthoDB" id="5878242at2759"/>
<protein>
    <submittedName>
        <fullName evidence="1">Uncharacterized protein</fullName>
    </submittedName>
</protein>